<keyword evidence="3 6" id="KW-1133">Transmembrane helix</keyword>
<accession>A0AAN7VI15</accession>
<proteinExistence type="predicted"/>
<evidence type="ECO:0000256" key="1">
    <source>
        <dbReference type="ARBA" id="ARBA00004141"/>
    </source>
</evidence>
<evidence type="ECO:0000256" key="4">
    <source>
        <dbReference type="ARBA" id="ARBA00023136"/>
    </source>
</evidence>
<dbReference type="PROSITE" id="PS51225">
    <property type="entry name" value="MARVEL"/>
    <property type="match status" value="1"/>
</dbReference>
<evidence type="ECO:0000259" key="7">
    <source>
        <dbReference type="PROSITE" id="PS51225"/>
    </source>
</evidence>
<organism evidence="8 9">
    <name type="scientific">Pyrocoelia pectoralis</name>
    <dbReference type="NCBI Taxonomy" id="417401"/>
    <lineage>
        <taxon>Eukaryota</taxon>
        <taxon>Metazoa</taxon>
        <taxon>Ecdysozoa</taxon>
        <taxon>Arthropoda</taxon>
        <taxon>Hexapoda</taxon>
        <taxon>Insecta</taxon>
        <taxon>Pterygota</taxon>
        <taxon>Neoptera</taxon>
        <taxon>Endopterygota</taxon>
        <taxon>Coleoptera</taxon>
        <taxon>Polyphaga</taxon>
        <taxon>Elateriformia</taxon>
        <taxon>Elateroidea</taxon>
        <taxon>Lampyridae</taxon>
        <taxon>Lampyrinae</taxon>
        <taxon>Pyrocoelia</taxon>
    </lineage>
</organism>
<keyword evidence="4 5" id="KW-0472">Membrane</keyword>
<dbReference type="EMBL" id="JAVRBK010000003">
    <property type="protein sequence ID" value="KAK5646854.1"/>
    <property type="molecule type" value="Genomic_DNA"/>
</dbReference>
<feature type="transmembrane region" description="Helical" evidence="6">
    <location>
        <begin position="39"/>
        <end position="59"/>
    </location>
</feature>
<dbReference type="InterPro" id="IPR050578">
    <property type="entry name" value="MARVEL-CKLF_proteins"/>
</dbReference>
<evidence type="ECO:0000256" key="6">
    <source>
        <dbReference type="SAM" id="Phobius"/>
    </source>
</evidence>
<protein>
    <recommendedName>
        <fullName evidence="7">MARVEL domain-containing protein</fullName>
    </recommendedName>
</protein>
<feature type="transmembrane region" description="Helical" evidence="6">
    <location>
        <begin position="65"/>
        <end position="86"/>
    </location>
</feature>
<comment type="caution">
    <text evidence="8">The sequence shown here is derived from an EMBL/GenBank/DDBJ whole genome shotgun (WGS) entry which is preliminary data.</text>
</comment>
<dbReference type="Proteomes" id="UP001329430">
    <property type="component" value="Chromosome 3"/>
</dbReference>
<evidence type="ECO:0000313" key="9">
    <source>
        <dbReference type="Proteomes" id="UP001329430"/>
    </source>
</evidence>
<gene>
    <name evidence="8" type="ORF">RI129_005318</name>
</gene>
<feature type="domain" description="MARVEL" evidence="7">
    <location>
        <begin position="29"/>
        <end position="155"/>
    </location>
</feature>
<evidence type="ECO:0000256" key="5">
    <source>
        <dbReference type="PROSITE-ProRule" id="PRU00581"/>
    </source>
</evidence>
<feature type="transmembrane region" description="Helical" evidence="6">
    <location>
        <begin position="98"/>
        <end position="129"/>
    </location>
</feature>
<keyword evidence="9" id="KW-1185">Reference proteome</keyword>
<dbReference type="GO" id="GO:0016020">
    <property type="term" value="C:membrane"/>
    <property type="evidence" value="ECO:0007669"/>
    <property type="project" value="UniProtKB-SubCell"/>
</dbReference>
<evidence type="ECO:0000256" key="3">
    <source>
        <dbReference type="ARBA" id="ARBA00022989"/>
    </source>
</evidence>
<dbReference type="PANTHER" id="PTHR22776:SF49">
    <property type="entry name" value="MARVEL DOMAIN-CONTAINING PROTEIN"/>
    <property type="match status" value="1"/>
</dbReference>
<keyword evidence="2 5" id="KW-0812">Transmembrane</keyword>
<dbReference type="InterPro" id="IPR008253">
    <property type="entry name" value="Marvel"/>
</dbReference>
<dbReference type="PANTHER" id="PTHR22776">
    <property type="entry name" value="MARVEL-CONTAINING POTENTIAL LIPID RAFT-ASSOCIATED PROTEIN"/>
    <property type="match status" value="1"/>
</dbReference>
<name>A0AAN7VI15_9COLE</name>
<sequence length="164" mass="18615">MGDVNFPAQHTTTTTVTRVKTTLRYDPLYLRSKDGIIKIVEIALSFIGFICIQCSQYAIHSTGKFFSTVSMLGVWVSGILLIFYLFHIIEKTYRIPWVHFQLFFCGILSLCLLIASTFFGYSAMIIYGIDSYLKFRAMRAGALAQGERQIAKETTTTTTTTQKY</sequence>
<evidence type="ECO:0000313" key="8">
    <source>
        <dbReference type="EMBL" id="KAK5646854.1"/>
    </source>
</evidence>
<reference evidence="8 9" key="1">
    <citation type="journal article" date="2024" name="Insects">
        <title>An Improved Chromosome-Level Genome Assembly of the Firefly Pyrocoelia pectoralis.</title>
        <authorList>
            <person name="Fu X."/>
            <person name="Meyer-Rochow V.B."/>
            <person name="Ballantyne L."/>
            <person name="Zhu X."/>
        </authorList>
    </citation>
    <scope>NUCLEOTIDE SEQUENCE [LARGE SCALE GENOMIC DNA]</scope>
    <source>
        <strain evidence="8">XCY_ONT2</strain>
    </source>
</reference>
<dbReference type="AlphaFoldDB" id="A0AAN7VI15"/>
<comment type="subcellular location">
    <subcellularLocation>
        <location evidence="1">Membrane</location>
        <topology evidence="1">Multi-pass membrane protein</topology>
    </subcellularLocation>
</comment>
<evidence type="ECO:0000256" key="2">
    <source>
        <dbReference type="ARBA" id="ARBA00022692"/>
    </source>
</evidence>